<organism evidence="1 2">
    <name type="scientific">Alteromonas ponticola</name>
    <dbReference type="NCBI Taxonomy" id="2720613"/>
    <lineage>
        <taxon>Bacteria</taxon>
        <taxon>Pseudomonadati</taxon>
        <taxon>Pseudomonadota</taxon>
        <taxon>Gammaproteobacteria</taxon>
        <taxon>Alteromonadales</taxon>
        <taxon>Alteromonadaceae</taxon>
        <taxon>Alteromonas/Salinimonas group</taxon>
        <taxon>Alteromonas</taxon>
    </lineage>
</organism>
<comment type="caution">
    <text evidence="1">The sequence shown here is derived from an EMBL/GenBank/DDBJ whole genome shotgun (WGS) entry which is preliminary data.</text>
</comment>
<dbReference type="Proteomes" id="UP000709336">
    <property type="component" value="Unassembled WGS sequence"/>
</dbReference>
<keyword evidence="2" id="KW-1185">Reference proteome</keyword>
<proteinExistence type="predicted"/>
<protein>
    <submittedName>
        <fullName evidence="1">Uncharacterized protein</fullName>
    </submittedName>
</protein>
<evidence type="ECO:0000313" key="2">
    <source>
        <dbReference type="Proteomes" id="UP000709336"/>
    </source>
</evidence>
<sequence length="59" mass="7239">MKLFKRKLTPQPSNRFEKYLQSQPVFNWFDRYNESKREQAATVQPELLYSNWMVKQANQ</sequence>
<accession>A0ABX1R7Y8</accession>
<gene>
    <name evidence="1" type="ORF">HCJ96_14490</name>
</gene>
<name>A0ABX1R7Y8_9ALTE</name>
<reference evidence="1 2" key="1">
    <citation type="submission" date="2020-03" db="EMBL/GenBank/DDBJ databases">
        <title>Alteromonas ponticola sp. nov., isolated from seawater.</title>
        <authorList>
            <person name="Yoon J.-H."/>
            <person name="Kim Y.-O."/>
        </authorList>
    </citation>
    <scope>NUCLEOTIDE SEQUENCE [LARGE SCALE GENOMIC DNA]</scope>
    <source>
        <strain evidence="1 2">MYP5</strain>
    </source>
</reference>
<evidence type="ECO:0000313" key="1">
    <source>
        <dbReference type="EMBL" id="NMH61237.1"/>
    </source>
</evidence>
<dbReference type="RefSeq" id="WP_169211785.1">
    <property type="nucleotide sequence ID" value="NZ_JAATNW010000007.1"/>
</dbReference>
<dbReference type="EMBL" id="JAATNW010000007">
    <property type="protein sequence ID" value="NMH61237.1"/>
    <property type="molecule type" value="Genomic_DNA"/>
</dbReference>